<reference evidence="1 2" key="1">
    <citation type="journal article" date="2019" name="Int. J. Syst. Evol. Microbiol.">
        <title>The Global Catalogue of Microorganisms (GCM) 10K type strain sequencing project: providing services to taxonomists for standard genome sequencing and annotation.</title>
        <authorList>
            <consortium name="The Broad Institute Genomics Platform"/>
            <consortium name="The Broad Institute Genome Sequencing Center for Infectious Disease"/>
            <person name="Wu L."/>
            <person name="Ma J."/>
        </authorList>
    </citation>
    <scope>NUCLEOTIDE SEQUENCE [LARGE SCALE GENOMIC DNA]</scope>
    <source>
        <strain evidence="1 2">JCM 6922</strain>
    </source>
</reference>
<keyword evidence="2" id="KW-1185">Reference proteome</keyword>
<evidence type="ECO:0000313" key="1">
    <source>
        <dbReference type="EMBL" id="GAA2433750.1"/>
    </source>
</evidence>
<organism evidence="1 2">
    <name type="scientific">Streptomyces glaucus</name>
    <dbReference type="NCBI Taxonomy" id="284029"/>
    <lineage>
        <taxon>Bacteria</taxon>
        <taxon>Bacillati</taxon>
        <taxon>Actinomycetota</taxon>
        <taxon>Actinomycetes</taxon>
        <taxon>Kitasatosporales</taxon>
        <taxon>Streptomycetaceae</taxon>
        <taxon>Streptomyces</taxon>
    </lineage>
</organism>
<protein>
    <submittedName>
        <fullName evidence="1">Uncharacterized protein</fullName>
    </submittedName>
</protein>
<name>A0ABN3JNN6_9ACTN</name>
<proteinExistence type="predicted"/>
<comment type="caution">
    <text evidence="1">The sequence shown here is derived from an EMBL/GenBank/DDBJ whole genome shotgun (WGS) entry which is preliminary data.</text>
</comment>
<evidence type="ECO:0000313" key="2">
    <source>
        <dbReference type="Proteomes" id="UP001500460"/>
    </source>
</evidence>
<dbReference type="EMBL" id="BAAATK010000011">
    <property type="protein sequence ID" value="GAA2433750.1"/>
    <property type="molecule type" value="Genomic_DNA"/>
</dbReference>
<dbReference type="Proteomes" id="UP001500460">
    <property type="component" value="Unassembled WGS sequence"/>
</dbReference>
<accession>A0ABN3JNN6</accession>
<sequence>MRDAWASASHVVNIDLAVPGTDHLREGEVPSPFQPYRSLSVEEQFHLLWPLLPLVAAGTARHPLLRAVPPALPCADPSS</sequence>
<gene>
    <name evidence="1" type="ORF">GCM10010421_23510</name>
</gene>
<dbReference type="RefSeq" id="WP_344602337.1">
    <property type="nucleotide sequence ID" value="NZ_BAAATK010000011.1"/>
</dbReference>